<gene>
    <name evidence="1" type="ORF">A3G03_01745</name>
</gene>
<evidence type="ECO:0008006" key="3">
    <source>
        <dbReference type="Google" id="ProtNLM"/>
    </source>
</evidence>
<dbReference type="Proteomes" id="UP000176355">
    <property type="component" value="Unassembled WGS sequence"/>
</dbReference>
<dbReference type="GO" id="GO:0005829">
    <property type="term" value="C:cytosol"/>
    <property type="evidence" value="ECO:0007669"/>
    <property type="project" value="TreeGrafter"/>
</dbReference>
<proteinExistence type="predicted"/>
<dbReference type="SUPFAM" id="SSF53448">
    <property type="entry name" value="Nucleotide-diphospho-sugar transferases"/>
    <property type="match status" value="1"/>
</dbReference>
<protein>
    <recommendedName>
        <fullName evidence="3">Acylneuraminate cytidylyltransferase</fullName>
    </recommendedName>
</protein>
<dbReference type="AlphaFoldDB" id="A0A1G2P6B5"/>
<dbReference type="Gene3D" id="3.90.550.10">
    <property type="entry name" value="Spore Coat Polysaccharide Biosynthesis Protein SpsA, Chain A"/>
    <property type="match status" value="1"/>
</dbReference>
<name>A0A1G2P6B5_9BACT</name>
<reference evidence="1 2" key="1">
    <citation type="journal article" date="2016" name="Nat. Commun.">
        <title>Thousands of microbial genomes shed light on interconnected biogeochemical processes in an aquifer system.</title>
        <authorList>
            <person name="Anantharaman K."/>
            <person name="Brown C.T."/>
            <person name="Hug L.A."/>
            <person name="Sharon I."/>
            <person name="Castelle C.J."/>
            <person name="Probst A.J."/>
            <person name="Thomas B.C."/>
            <person name="Singh A."/>
            <person name="Wilkins M.J."/>
            <person name="Karaoz U."/>
            <person name="Brodie E.L."/>
            <person name="Williams K.H."/>
            <person name="Hubbard S.S."/>
            <person name="Banfield J.F."/>
        </authorList>
    </citation>
    <scope>NUCLEOTIDE SEQUENCE [LARGE SCALE GENOMIC DNA]</scope>
</reference>
<comment type="caution">
    <text evidence="1">The sequence shown here is derived from an EMBL/GenBank/DDBJ whole genome shotgun (WGS) entry which is preliminary data.</text>
</comment>
<dbReference type="InterPro" id="IPR003329">
    <property type="entry name" value="Cytidylyl_trans"/>
</dbReference>
<sequence length="252" mass="28736">MAEKTKNLCIIQARFGSTRLPGKVLIPIGDKVLLEHVVARVSQANRIDKIIIATTNNKPDDVTEKLGQKIGIECFRGPNEDVLGRLWQCAEKYLEFENIIRVTGDCPLIDPRVIDEVIEFFEKEKVDYASNVLVETYPDGMDVEIFTRQALQESAKKAKLPSEREHVTLYIRNNPNFSKANFAHKENLSRFRLTVDNQEDLEVIKFLIENSAPTASFQEYISLLMKNPDIVSKNSKIKRNDGLAKSLKEDKK</sequence>
<dbReference type="CDD" id="cd02518">
    <property type="entry name" value="GT2_SpsF"/>
    <property type="match status" value="1"/>
</dbReference>
<accession>A0A1G2P6B5</accession>
<organism evidence="1 2">
    <name type="scientific">Candidatus Taylorbacteria bacterium RIFCSPLOWO2_12_FULL_44_15c</name>
    <dbReference type="NCBI Taxonomy" id="1802333"/>
    <lineage>
        <taxon>Bacteria</taxon>
        <taxon>Candidatus Tayloriibacteriota</taxon>
    </lineage>
</organism>
<dbReference type="PANTHER" id="PTHR42866">
    <property type="entry name" value="3-DEOXY-MANNO-OCTULOSONATE CYTIDYLYLTRANSFERASE"/>
    <property type="match status" value="1"/>
</dbReference>
<evidence type="ECO:0000313" key="2">
    <source>
        <dbReference type="Proteomes" id="UP000176355"/>
    </source>
</evidence>
<dbReference type="PANTHER" id="PTHR42866:SF1">
    <property type="entry name" value="SPORE COAT POLYSACCHARIDE BIOSYNTHESIS PROTEIN SPSF"/>
    <property type="match status" value="1"/>
</dbReference>
<dbReference type="EMBL" id="MHSL01000030">
    <property type="protein sequence ID" value="OHA43172.1"/>
    <property type="molecule type" value="Genomic_DNA"/>
</dbReference>
<evidence type="ECO:0000313" key="1">
    <source>
        <dbReference type="EMBL" id="OHA43172.1"/>
    </source>
</evidence>
<dbReference type="InterPro" id="IPR029044">
    <property type="entry name" value="Nucleotide-diphossugar_trans"/>
</dbReference>
<dbReference type="STRING" id="1802333.A3G03_01745"/>
<dbReference type="Pfam" id="PF02348">
    <property type="entry name" value="CTP_transf_3"/>
    <property type="match status" value="1"/>
</dbReference>